<name>A0A849I2N5_9HYPH</name>
<evidence type="ECO:0000313" key="4">
    <source>
        <dbReference type="Proteomes" id="UP000564885"/>
    </source>
</evidence>
<evidence type="ECO:0000259" key="2">
    <source>
        <dbReference type="Pfam" id="PF21834"/>
    </source>
</evidence>
<feature type="domain" description="DUF6894" evidence="2">
    <location>
        <begin position="27"/>
        <end position="94"/>
    </location>
</feature>
<dbReference type="Proteomes" id="UP000564885">
    <property type="component" value="Unassembled WGS sequence"/>
</dbReference>
<feature type="compositionally biased region" description="Basic and acidic residues" evidence="1">
    <location>
        <begin position="111"/>
        <end position="125"/>
    </location>
</feature>
<proteinExistence type="predicted"/>
<keyword evidence="4" id="KW-1185">Reference proteome</keyword>
<evidence type="ECO:0000256" key="1">
    <source>
        <dbReference type="SAM" id="MobiDB-lite"/>
    </source>
</evidence>
<sequence>MQTAAALIIRQQSAERSTLGAEGVCVRCYFHLQKGGEEIRDETGAEVSDLDEARAEALKAIAELRGEDPDLQEDWNGWKLRIVNDRGELLSVLRLNQISHPVPGQHPIGRAGDDDPRPVEGDPEH</sequence>
<dbReference type="AlphaFoldDB" id="A0A849I2N5"/>
<gene>
    <name evidence="3" type="ORF">HJG44_16955</name>
</gene>
<comment type="caution">
    <text evidence="3">The sequence shown here is derived from an EMBL/GenBank/DDBJ whole genome shotgun (WGS) entry which is preliminary data.</text>
</comment>
<dbReference type="RefSeq" id="WP_171219010.1">
    <property type="nucleotide sequence ID" value="NZ_JABEPP010000004.1"/>
</dbReference>
<reference evidence="3 4" key="1">
    <citation type="submission" date="2020-04" db="EMBL/GenBank/DDBJ databases">
        <title>Enterovirga sp. isolate from soil.</title>
        <authorList>
            <person name="Chea S."/>
            <person name="Kim D.-U."/>
        </authorList>
    </citation>
    <scope>NUCLEOTIDE SEQUENCE [LARGE SCALE GENOMIC DNA]</scope>
    <source>
        <strain evidence="3 4">DB1703</strain>
    </source>
</reference>
<dbReference type="Pfam" id="PF21834">
    <property type="entry name" value="DUF6894"/>
    <property type="match status" value="1"/>
</dbReference>
<protein>
    <recommendedName>
        <fullName evidence="2">DUF6894 domain-containing protein</fullName>
    </recommendedName>
</protein>
<dbReference type="InterPro" id="IPR054189">
    <property type="entry name" value="DUF6894"/>
</dbReference>
<feature type="region of interest" description="Disordered" evidence="1">
    <location>
        <begin position="100"/>
        <end position="125"/>
    </location>
</feature>
<dbReference type="EMBL" id="JABEPP010000004">
    <property type="protein sequence ID" value="NNM74066.1"/>
    <property type="molecule type" value="Genomic_DNA"/>
</dbReference>
<evidence type="ECO:0000313" key="3">
    <source>
        <dbReference type="EMBL" id="NNM74066.1"/>
    </source>
</evidence>
<organism evidence="3 4">
    <name type="scientific">Enterovirga aerilata</name>
    <dbReference type="NCBI Taxonomy" id="2730920"/>
    <lineage>
        <taxon>Bacteria</taxon>
        <taxon>Pseudomonadati</taxon>
        <taxon>Pseudomonadota</taxon>
        <taxon>Alphaproteobacteria</taxon>
        <taxon>Hyphomicrobiales</taxon>
        <taxon>Methylobacteriaceae</taxon>
        <taxon>Enterovirga</taxon>
    </lineage>
</organism>
<accession>A0A849I2N5</accession>